<keyword evidence="9" id="KW-0325">Glycoprotein</keyword>
<proteinExistence type="predicted"/>
<dbReference type="Pfam" id="PF13517">
    <property type="entry name" value="FG-GAP_3"/>
    <property type="match status" value="2"/>
</dbReference>
<keyword evidence="4" id="KW-0800">Toxin</keyword>
<dbReference type="PROSITE" id="PS00330">
    <property type="entry name" value="HEMOLYSIN_CALCIUM"/>
    <property type="match status" value="2"/>
</dbReference>
<evidence type="ECO:0000256" key="7">
    <source>
        <dbReference type="ARBA" id="ARBA00023026"/>
    </source>
</evidence>
<evidence type="ECO:0000256" key="5">
    <source>
        <dbReference type="ARBA" id="ARBA00022729"/>
    </source>
</evidence>
<sequence>MQASMFTYLADLYFERDYSYAGWAQVTDLDRDGHPEIIVTRFSVPGGEWLDMPIFTVRADGSIDDISTRVGNGTSLQVDFGRGLIVQDLNGDGWDDIFVADHGLDTHPFPGQVNTVFISDGVGGWIDRSIEYSREQDFTHSVAAGDLNGDGLTDVFVGNLGVSGAYIVTVQPDGSPVIGALPLPNIRNYTASEIADLDGDGTDELILGADQGFQAGLTNKIARYNGSGFVMTALPNQTVLDQSITLDIEVLDLNGDDRPDIVTLVTDADPFYTRIGIQVLIQQPDGSFSDRTTDWFDPADFTGEIDPYGWASRLFFSDLDLDGDQDFLVQMQFPNKHRIFYQQDGRFSPGPDDQTIGGGNEALALVDFDRDGVDEIMAFSGQGVWVHDNGLSLVPVDQIGGPENDTLTGNAGADSLDGLAGDDLLQGQTGNDRLLGDTGNDSLDGGPGSDTLNGGDGHDLLIGGPTTGDLRDIIFAGEGNDSIDAGAGNDLVFGQGGNDTIAGGFGVDEIQGQDGDDVITGSAFSDLVFGGAGNDFVNGGFGHDRINGGTGADKFFHVGVEGHGSDWVQDYTAAEGDVLLFGIASATLDQFQINFAHTENAEGERAGDDTVQEAFVVYRPTGQIMWALVDGQGQSAINVQIGDHVFDLLS</sequence>
<dbReference type="SUPFAM" id="SSF69318">
    <property type="entry name" value="Integrin alpha N-terminal domain"/>
    <property type="match status" value="1"/>
</dbReference>
<dbReference type="InterPro" id="IPR003995">
    <property type="entry name" value="RTX_toxin_determinant-A"/>
</dbReference>
<dbReference type="PRINTS" id="PR01488">
    <property type="entry name" value="RTXTOXINA"/>
</dbReference>
<dbReference type="PRINTS" id="PR00313">
    <property type="entry name" value="CABNDNGRPT"/>
</dbReference>
<protein>
    <submittedName>
        <fullName evidence="11">FG-GAP-like repeat-containing protein</fullName>
    </submittedName>
</protein>
<comment type="subcellular location">
    <subcellularLocation>
        <location evidence="1">Membrane</location>
    </subcellularLocation>
    <subcellularLocation>
        <location evidence="2">Secreted</location>
    </subcellularLocation>
</comment>
<dbReference type="InterPro" id="IPR011049">
    <property type="entry name" value="Serralysin-like_metalloprot_C"/>
</dbReference>
<dbReference type="InterPro" id="IPR013517">
    <property type="entry name" value="FG-GAP"/>
</dbReference>
<keyword evidence="12" id="KW-1185">Reference proteome</keyword>
<dbReference type="PANTHER" id="PTHR38340">
    <property type="entry name" value="S-LAYER PROTEIN"/>
    <property type="match status" value="1"/>
</dbReference>
<dbReference type="PANTHER" id="PTHR38340:SF1">
    <property type="entry name" value="S-LAYER PROTEIN"/>
    <property type="match status" value="1"/>
</dbReference>
<evidence type="ECO:0000256" key="6">
    <source>
        <dbReference type="ARBA" id="ARBA00022737"/>
    </source>
</evidence>
<reference evidence="11 12" key="1">
    <citation type="submission" date="2022-10" db="EMBL/GenBank/DDBJ databases">
        <title>Ruegeria sp. nov., isolated from ocean surface water.</title>
        <authorList>
            <person name="He W."/>
            <person name="Wang L."/>
            <person name="Zhang D.-F."/>
        </authorList>
    </citation>
    <scope>NUCLEOTIDE SEQUENCE [LARGE SCALE GENOMIC DNA]</scope>
    <source>
        <strain evidence="11 12">WL0004</strain>
    </source>
</reference>
<evidence type="ECO:0000256" key="10">
    <source>
        <dbReference type="SAM" id="MobiDB-lite"/>
    </source>
</evidence>
<evidence type="ECO:0000256" key="4">
    <source>
        <dbReference type="ARBA" id="ARBA00022656"/>
    </source>
</evidence>
<keyword evidence="7" id="KW-0843">Virulence</keyword>
<dbReference type="InterPro" id="IPR013519">
    <property type="entry name" value="Int_alpha_beta-p"/>
</dbReference>
<evidence type="ECO:0000313" key="11">
    <source>
        <dbReference type="EMBL" id="MCU9836508.1"/>
    </source>
</evidence>
<dbReference type="EMBL" id="JAOVQN010000002">
    <property type="protein sequence ID" value="MCU9836508.1"/>
    <property type="molecule type" value="Genomic_DNA"/>
</dbReference>
<dbReference type="SMART" id="SM00191">
    <property type="entry name" value="Int_alpha"/>
    <property type="match status" value="3"/>
</dbReference>
<dbReference type="Pfam" id="PF00353">
    <property type="entry name" value="HemolysinCabind"/>
    <property type="match status" value="3"/>
</dbReference>
<dbReference type="InterPro" id="IPR001343">
    <property type="entry name" value="Hemolysn_Ca-bd"/>
</dbReference>
<accession>A0ABT2WKS8</accession>
<dbReference type="InterPro" id="IPR018511">
    <property type="entry name" value="Hemolysin-typ_Ca-bd_CS"/>
</dbReference>
<feature type="compositionally biased region" description="Low complexity" evidence="10">
    <location>
        <begin position="418"/>
        <end position="428"/>
    </location>
</feature>
<keyword evidence="6" id="KW-0677">Repeat</keyword>
<dbReference type="InterPro" id="IPR050557">
    <property type="entry name" value="RTX_toxin/Mannuronan_C5-epim"/>
</dbReference>
<name>A0ABT2WKS8_9RHOB</name>
<keyword evidence="5" id="KW-0732">Signal</keyword>
<organism evidence="11 12">
    <name type="scientific">Ruegeria marisflavi</name>
    <dbReference type="NCBI Taxonomy" id="2984152"/>
    <lineage>
        <taxon>Bacteria</taxon>
        <taxon>Pseudomonadati</taxon>
        <taxon>Pseudomonadota</taxon>
        <taxon>Alphaproteobacteria</taxon>
        <taxon>Rhodobacterales</taxon>
        <taxon>Roseobacteraceae</taxon>
        <taxon>Ruegeria</taxon>
    </lineage>
</organism>
<dbReference type="Gene3D" id="2.150.10.10">
    <property type="entry name" value="Serralysin-like metalloprotease, C-terminal"/>
    <property type="match status" value="3"/>
</dbReference>
<comment type="caution">
    <text evidence="11">The sequence shown here is derived from an EMBL/GenBank/DDBJ whole genome shotgun (WGS) entry which is preliminary data.</text>
</comment>
<dbReference type="Proteomes" id="UP001321014">
    <property type="component" value="Unassembled WGS sequence"/>
</dbReference>
<evidence type="ECO:0000256" key="1">
    <source>
        <dbReference type="ARBA" id="ARBA00004370"/>
    </source>
</evidence>
<dbReference type="SUPFAM" id="SSF51120">
    <property type="entry name" value="beta-Roll"/>
    <property type="match status" value="2"/>
</dbReference>
<evidence type="ECO:0000256" key="3">
    <source>
        <dbReference type="ARBA" id="ARBA00022525"/>
    </source>
</evidence>
<evidence type="ECO:0000256" key="8">
    <source>
        <dbReference type="ARBA" id="ARBA00023136"/>
    </source>
</evidence>
<evidence type="ECO:0000256" key="2">
    <source>
        <dbReference type="ARBA" id="ARBA00004613"/>
    </source>
</evidence>
<evidence type="ECO:0000313" key="12">
    <source>
        <dbReference type="Proteomes" id="UP001321014"/>
    </source>
</evidence>
<keyword evidence="3" id="KW-0964">Secreted</keyword>
<keyword evidence="8" id="KW-0472">Membrane</keyword>
<gene>
    <name evidence="11" type="ORF">OEZ49_01900</name>
</gene>
<evidence type="ECO:0000256" key="9">
    <source>
        <dbReference type="ARBA" id="ARBA00023180"/>
    </source>
</evidence>
<feature type="region of interest" description="Disordered" evidence="10">
    <location>
        <begin position="418"/>
        <end position="457"/>
    </location>
</feature>
<dbReference type="Gene3D" id="2.130.10.130">
    <property type="entry name" value="Integrin alpha, N-terminal"/>
    <property type="match status" value="1"/>
</dbReference>
<dbReference type="InterPro" id="IPR028994">
    <property type="entry name" value="Integrin_alpha_N"/>
</dbReference>